<feature type="domain" description="HD-GYP" evidence="1">
    <location>
        <begin position="208"/>
        <end position="403"/>
    </location>
</feature>
<dbReference type="InterPro" id="IPR006674">
    <property type="entry name" value="HD_domain"/>
</dbReference>
<name>A0A3E2WZP8_9FIRM</name>
<sequence>MGVNTVINSDNIVGLIQRTLNEVDTRLVDHGVRVAFLVSHMMDAEGSYSRQEKQDICLLSVLHDIGAYKTEEIDRMVEFETGDVWEHSIYGYVFLRYLSPLKDWAEAVLFHHTAAGALPRLTPGIRGAAQMINLADRMEIFSRSFRQGSTLEEVRTRAAAFLEEKRGKQFTDHVIDLFLKADQEYALFAKLQKGDIETKGILSNMKLTDTECRQYLGMLIYAIDFRSQHTVTHTITTTSISCSVARHMGITPERTERIRYGAMLHDLGKIGIPVEILEFPGKLSTQAMNIMRTHVDITERILGGSVDSDVTRIALRHHEKVDGSGYPKGITGKDMTLDEEIVAVSDIASALLGTRSYKEAFSKERTLSIIREMAKGGKLNPVIISVIQESFDKIVDEVAENCSPALENYYGIQMEYRRLLTRYLA</sequence>
<dbReference type="Pfam" id="PF01966">
    <property type="entry name" value="HD"/>
    <property type="match status" value="1"/>
</dbReference>
<dbReference type="CDD" id="cd00077">
    <property type="entry name" value="HDc"/>
    <property type="match status" value="1"/>
</dbReference>
<dbReference type="PANTHER" id="PTHR43155:SF2">
    <property type="entry name" value="CYCLIC DI-GMP PHOSPHODIESTERASE PA4108"/>
    <property type="match status" value="1"/>
</dbReference>
<accession>A0A3E2WZP8</accession>
<comment type="caution">
    <text evidence="2">The sequence shown here is derived from an EMBL/GenBank/DDBJ whole genome shotgun (WGS) entry which is preliminary data.</text>
</comment>
<dbReference type="Proteomes" id="UP000261111">
    <property type="component" value="Unassembled WGS sequence"/>
</dbReference>
<dbReference type="AlphaFoldDB" id="A0A3E2WZP8"/>
<evidence type="ECO:0000313" key="2">
    <source>
        <dbReference type="EMBL" id="RGC34028.1"/>
    </source>
</evidence>
<dbReference type="SUPFAM" id="SSF109604">
    <property type="entry name" value="HD-domain/PDEase-like"/>
    <property type="match status" value="2"/>
</dbReference>
<dbReference type="Pfam" id="PF13487">
    <property type="entry name" value="HD_5"/>
    <property type="match status" value="1"/>
</dbReference>
<protein>
    <submittedName>
        <fullName evidence="2">HD domain-containing protein</fullName>
    </submittedName>
</protein>
<dbReference type="GeneID" id="93335131"/>
<proteinExistence type="predicted"/>
<dbReference type="RefSeq" id="WP_025656688.1">
    <property type="nucleotide sequence ID" value="NZ_QVIA01000004.1"/>
</dbReference>
<evidence type="ECO:0000259" key="1">
    <source>
        <dbReference type="PROSITE" id="PS51832"/>
    </source>
</evidence>
<dbReference type="SMART" id="SM00471">
    <property type="entry name" value="HDc"/>
    <property type="match status" value="1"/>
</dbReference>
<organism evidence="2 3">
    <name type="scientific">Hungatella hathewayi</name>
    <dbReference type="NCBI Taxonomy" id="154046"/>
    <lineage>
        <taxon>Bacteria</taxon>
        <taxon>Bacillati</taxon>
        <taxon>Bacillota</taxon>
        <taxon>Clostridia</taxon>
        <taxon>Lachnospirales</taxon>
        <taxon>Lachnospiraceae</taxon>
        <taxon>Hungatella</taxon>
    </lineage>
</organism>
<dbReference type="PROSITE" id="PS51832">
    <property type="entry name" value="HD_GYP"/>
    <property type="match status" value="1"/>
</dbReference>
<evidence type="ECO:0000313" key="3">
    <source>
        <dbReference type="Proteomes" id="UP000261111"/>
    </source>
</evidence>
<dbReference type="Gene3D" id="1.10.3210.10">
    <property type="entry name" value="Hypothetical protein af1432"/>
    <property type="match status" value="2"/>
</dbReference>
<dbReference type="PANTHER" id="PTHR43155">
    <property type="entry name" value="CYCLIC DI-GMP PHOSPHODIESTERASE PA4108-RELATED"/>
    <property type="match status" value="1"/>
</dbReference>
<gene>
    <name evidence="2" type="ORF">DWX41_04445</name>
</gene>
<reference evidence="2 3" key="1">
    <citation type="submission" date="2018-08" db="EMBL/GenBank/DDBJ databases">
        <title>A genome reference for cultivated species of the human gut microbiota.</title>
        <authorList>
            <person name="Zou Y."/>
            <person name="Xue W."/>
            <person name="Luo G."/>
        </authorList>
    </citation>
    <scope>NUCLEOTIDE SEQUENCE [LARGE SCALE GENOMIC DNA]</scope>
    <source>
        <strain evidence="2 3">AF19-21</strain>
    </source>
</reference>
<dbReference type="InterPro" id="IPR037522">
    <property type="entry name" value="HD_GYP_dom"/>
</dbReference>
<dbReference type="EMBL" id="QVIA01000004">
    <property type="protein sequence ID" value="RGC34028.1"/>
    <property type="molecule type" value="Genomic_DNA"/>
</dbReference>
<dbReference type="InterPro" id="IPR003607">
    <property type="entry name" value="HD/PDEase_dom"/>
</dbReference>